<sequence length="104" mass="10711">MKLSTIIVAAALAVPALSAFAQSQPLTRADVKAQLVQVERAGYNPTTDRTTYPAEIQAADAKIAARNDQASYGGVADTSSASGAYHAPAFTGTANGVKPVYFGH</sequence>
<feature type="signal peptide" evidence="1">
    <location>
        <begin position="1"/>
        <end position="21"/>
    </location>
</feature>
<organism evidence="2 3">
    <name type="scientific">Caballeronia sordidicola</name>
    <name type="common">Burkholderia sordidicola</name>
    <dbReference type="NCBI Taxonomy" id="196367"/>
    <lineage>
        <taxon>Bacteria</taxon>
        <taxon>Pseudomonadati</taxon>
        <taxon>Pseudomonadota</taxon>
        <taxon>Betaproteobacteria</taxon>
        <taxon>Burkholderiales</taxon>
        <taxon>Burkholderiaceae</taxon>
        <taxon>Caballeronia</taxon>
    </lineage>
</organism>
<accession>A0A242M6P6</accession>
<dbReference type="EMBL" id="NBTY01000199">
    <property type="protein sequence ID" value="OTP66827.1"/>
    <property type="molecule type" value="Genomic_DNA"/>
</dbReference>
<dbReference type="Pfam" id="PF13663">
    <property type="entry name" value="DUF4148"/>
    <property type="match status" value="1"/>
</dbReference>
<dbReference type="Proteomes" id="UP000194546">
    <property type="component" value="Unassembled WGS sequence"/>
</dbReference>
<evidence type="ECO:0008006" key="4">
    <source>
        <dbReference type="Google" id="ProtNLM"/>
    </source>
</evidence>
<name>A0A242M6P6_CABSO</name>
<dbReference type="AlphaFoldDB" id="A0A242M6P6"/>
<proteinExistence type="predicted"/>
<evidence type="ECO:0000313" key="3">
    <source>
        <dbReference type="Proteomes" id="UP000194546"/>
    </source>
</evidence>
<evidence type="ECO:0000256" key="1">
    <source>
        <dbReference type="SAM" id="SignalP"/>
    </source>
</evidence>
<reference evidence="2 3" key="1">
    <citation type="submission" date="2017-03" db="EMBL/GenBank/DDBJ databases">
        <title>Genome analysis of strain PAMC 26510.</title>
        <authorList>
            <person name="Oh H.-M."/>
            <person name="Yang J.-A."/>
        </authorList>
    </citation>
    <scope>NUCLEOTIDE SEQUENCE [LARGE SCALE GENOMIC DNA]</scope>
    <source>
        <strain evidence="2 3">PAMC 26510</strain>
    </source>
</reference>
<gene>
    <name evidence="2" type="ORF">PAMC26510_33865</name>
</gene>
<comment type="caution">
    <text evidence="2">The sequence shown here is derived from an EMBL/GenBank/DDBJ whole genome shotgun (WGS) entry which is preliminary data.</text>
</comment>
<protein>
    <recommendedName>
        <fullName evidence="4">Purine nucleoside phosphorylase</fullName>
    </recommendedName>
</protein>
<evidence type="ECO:0000313" key="2">
    <source>
        <dbReference type="EMBL" id="OTP66827.1"/>
    </source>
</evidence>
<keyword evidence="1" id="KW-0732">Signal</keyword>
<dbReference type="InterPro" id="IPR025421">
    <property type="entry name" value="DUF4148"/>
</dbReference>
<dbReference type="RefSeq" id="WP_062000832.1">
    <property type="nucleotide sequence ID" value="NZ_NBTY01000199.1"/>
</dbReference>
<feature type="chain" id="PRO_5011295634" description="Purine nucleoside phosphorylase" evidence="1">
    <location>
        <begin position="22"/>
        <end position="104"/>
    </location>
</feature>